<name>A0A0L6VG59_9BASI</name>
<organism evidence="1 2">
    <name type="scientific">Puccinia sorghi</name>
    <dbReference type="NCBI Taxonomy" id="27349"/>
    <lineage>
        <taxon>Eukaryota</taxon>
        <taxon>Fungi</taxon>
        <taxon>Dikarya</taxon>
        <taxon>Basidiomycota</taxon>
        <taxon>Pucciniomycotina</taxon>
        <taxon>Pucciniomycetes</taxon>
        <taxon>Pucciniales</taxon>
        <taxon>Pucciniaceae</taxon>
        <taxon>Puccinia</taxon>
    </lineage>
</organism>
<dbReference type="Proteomes" id="UP000037035">
    <property type="component" value="Unassembled WGS sequence"/>
</dbReference>
<reference evidence="1 2" key="1">
    <citation type="submission" date="2015-08" db="EMBL/GenBank/DDBJ databases">
        <title>Next Generation Sequencing and Analysis of the Genome of Puccinia sorghi L Schw, the Causal Agent of Maize Common Rust.</title>
        <authorList>
            <person name="Rochi L."/>
            <person name="Burguener G."/>
            <person name="Darino M."/>
            <person name="Turjanski A."/>
            <person name="Kreff E."/>
            <person name="Dieguez M.J."/>
            <person name="Sacco F."/>
        </authorList>
    </citation>
    <scope>NUCLEOTIDE SEQUENCE [LARGE SCALE GENOMIC DNA]</scope>
    <source>
        <strain evidence="1 2">RO10H11247</strain>
    </source>
</reference>
<gene>
    <name evidence="1" type="ORF">VP01_1800g4</name>
</gene>
<comment type="caution">
    <text evidence="1">The sequence shown here is derived from an EMBL/GenBank/DDBJ whole genome shotgun (WGS) entry which is preliminary data.</text>
</comment>
<proteinExistence type="predicted"/>
<evidence type="ECO:0000313" key="1">
    <source>
        <dbReference type="EMBL" id="KNZ59090.1"/>
    </source>
</evidence>
<keyword evidence="2" id="KW-1185">Reference proteome</keyword>
<accession>A0A0L6VG59</accession>
<protein>
    <submittedName>
        <fullName evidence="1">Uncharacterized protein</fullName>
    </submittedName>
</protein>
<dbReference type="EMBL" id="LAVV01006616">
    <property type="protein sequence ID" value="KNZ59090.1"/>
    <property type="molecule type" value="Genomic_DNA"/>
</dbReference>
<sequence length="375" mass="42377">MYTHINILESTSFGRSAKYRPLSSMVQALLLITAASAAGKRCRHPAAFERSATYQPLSSMVQAFLLIIAATSIDCELIDKLMCVKEWYLFFGILAVWYSICFTMPKAHCTGIVISELMEKIDEMRTVENDVLTGLILKALYKLSKSWLKCVDLEKEFRTDIGLESEIDTMNKLISLVQRGSRTTMKNKLLPCSLFRKRRNFNTRGGCYHITRGGSYHIKRGGIYHSTRGGMYIITRGVGYHYVLGKYGLVLLRFFYSEKEGVLILRGGRKYGRRGPDPQILGGRPVGCSLSDCIAIYAGARRVSQPLCHHAWNSHTGLNGLYCILHGMFGETFISSCMECFVAEFGQHSNICEWLQGFHSPFLVHGIIWIVAWPY</sequence>
<dbReference type="AlphaFoldDB" id="A0A0L6VG59"/>
<evidence type="ECO:0000313" key="2">
    <source>
        <dbReference type="Proteomes" id="UP000037035"/>
    </source>
</evidence>
<dbReference type="VEuPathDB" id="FungiDB:VP01_1800g4"/>